<accession>A0A3M2RRB9</accession>
<keyword evidence="3" id="KW-1185">Reference proteome</keyword>
<feature type="region of interest" description="Disordered" evidence="1">
    <location>
        <begin position="1"/>
        <end position="21"/>
    </location>
</feature>
<reference evidence="2 3" key="1">
    <citation type="submission" date="2017-06" db="EMBL/GenBank/DDBJ databases">
        <title>Comparative genomic analysis of Ambrosia Fusariam Clade fungi.</title>
        <authorList>
            <person name="Stajich J.E."/>
            <person name="Carrillo J."/>
            <person name="Kijimoto T."/>
            <person name="Eskalen A."/>
            <person name="O'Donnell K."/>
            <person name="Kasson M."/>
        </authorList>
    </citation>
    <scope>NUCLEOTIDE SEQUENCE [LARGE SCALE GENOMIC DNA]</scope>
    <source>
        <strain evidence="2">UCR3666</strain>
    </source>
</reference>
<dbReference type="AlphaFoldDB" id="A0A3M2RRB9"/>
<feature type="compositionally biased region" description="Basic and acidic residues" evidence="1">
    <location>
        <begin position="8"/>
        <end position="17"/>
    </location>
</feature>
<comment type="caution">
    <text evidence="2">The sequence shown here is derived from an EMBL/GenBank/DDBJ whole genome shotgun (WGS) entry which is preliminary data.</text>
</comment>
<sequence length="67" mass="7405">MQLGRDTGMSERRDLYEKQSLVNSDDNFGLTPAPVNLEYGKGRFMQSWGNVGPGQESLEGISKVSIL</sequence>
<name>A0A3M2RRB9_9HYPO</name>
<gene>
    <name evidence="2" type="ORF">CDV36_012571</name>
</gene>
<proteinExistence type="predicted"/>
<organism evidence="2 3">
    <name type="scientific">Fusarium kuroshium</name>
    <dbReference type="NCBI Taxonomy" id="2010991"/>
    <lineage>
        <taxon>Eukaryota</taxon>
        <taxon>Fungi</taxon>
        <taxon>Dikarya</taxon>
        <taxon>Ascomycota</taxon>
        <taxon>Pezizomycotina</taxon>
        <taxon>Sordariomycetes</taxon>
        <taxon>Hypocreomycetidae</taxon>
        <taxon>Hypocreales</taxon>
        <taxon>Nectriaceae</taxon>
        <taxon>Fusarium</taxon>
        <taxon>Fusarium solani species complex</taxon>
    </lineage>
</organism>
<dbReference type="Proteomes" id="UP000277212">
    <property type="component" value="Unassembled WGS sequence"/>
</dbReference>
<evidence type="ECO:0000313" key="3">
    <source>
        <dbReference type="Proteomes" id="UP000277212"/>
    </source>
</evidence>
<protein>
    <submittedName>
        <fullName evidence="2">Uncharacterized protein</fullName>
    </submittedName>
</protein>
<evidence type="ECO:0000256" key="1">
    <source>
        <dbReference type="SAM" id="MobiDB-lite"/>
    </source>
</evidence>
<dbReference type="EMBL" id="NKUJ01000319">
    <property type="protein sequence ID" value="RMJ07843.1"/>
    <property type="molecule type" value="Genomic_DNA"/>
</dbReference>
<evidence type="ECO:0000313" key="2">
    <source>
        <dbReference type="EMBL" id="RMJ07843.1"/>
    </source>
</evidence>